<evidence type="ECO:0000313" key="1">
    <source>
        <dbReference type="EMBL" id="HIX02984.1"/>
    </source>
</evidence>
<dbReference type="AlphaFoldDB" id="A0A9D1UZJ3"/>
<proteinExistence type="predicted"/>
<name>A0A9D1UZJ3_9BACT</name>
<gene>
    <name evidence="1" type="ORF">H9863_02555</name>
</gene>
<reference evidence="1" key="2">
    <citation type="submission" date="2021-04" db="EMBL/GenBank/DDBJ databases">
        <authorList>
            <person name="Gilroy R."/>
        </authorList>
    </citation>
    <scope>NUCLEOTIDE SEQUENCE</scope>
    <source>
        <strain evidence="1">23274</strain>
    </source>
</reference>
<organism evidence="1 2">
    <name type="scientific">Candidatus Odoribacter faecigallinarum</name>
    <dbReference type="NCBI Taxonomy" id="2838706"/>
    <lineage>
        <taxon>Bacteria</taxon>
        <taxon>Pseudomonadati</taxon>
        <taxon>Bacteroidota</taxon>
        <taxon>Bacteroidia</taxon>
        <taxon>Bacteroidales</taxon>
        <taxon>Odoribacteraceae</taxon>
        <taxon>Odoribacter</taxon>
    </lineage>
</organism>
<evidence type="ECO:0000313" key="2">
    <source>
        <dbReference type="Proteomes" id="UP000824202"/>
    </source>
</evidence>
<sequence length="79" mass="8866">MAVRFFFALRLQRDGAVLRYAASLSKAIMAFFVRDWGDGGRGCGTVAEVIGKNGGRLTERMTGERGYWSGRLLRHGVWR</sequence>
<protein>
    <submittedName>
        <fullName evidence="1">Uncharacterized protein</fullName>
    </submittedName>
</protein>
<dbReference type="Proteomes" id="UP000824202">
    <property type="component" value="Unassembled WGS sequence"/>
</dbReference>
<comment type="caution">
    <text evidence="1">The sequence shown here is derived from an EMBL/GenBank/DDBJ whole genome shotgun (WGS) entry which is preliminary data.</text>
</comment>
<accession>A0A9D1UZJ3</accession>
<reference evidence="1" key="1">
    <citation type="journal article" date="2021" name="PeerJ">
        <title>Extensive microbial diversity within the chicken gut microbiome revealed by metagenomics and culture.</title>
        <authorList>
            <person name="Gilroy R."/>
            <person name="Ravi A."/>
            <person name="Getino M."/>
            <person name="Pursley I."/>
            <person name="Horton D.L."/>
            <person name="Alikhan N.F."/>
            <person name="Baker D."/>
            <person name="Gharbi K."/>
            <person name="Hall N."/>
            <person name="Watson M."/>
            <person name="Adriaenssens E.M."/>
            <person name="Foster-Nyarko E."/>
            <person name="Jarju S."/>
            <person name="Secka A."/>
            <person name="Antonio M."/>
            <person name="Oren A."/>
            <person name="Chaudhuri R.R."/>
            <person name="La Ragione R."/>
            <person name="Hildebrand F."/>
            <person name="Pallen M.J."/>
        </authorList>
    </citation>
    <scope>NUCLEOTIDE SEQUENCE</scope>
    <source>
        <strain evidence="1">23274</strain>
    </source>
</reference>
<dbReference type="EMBL" id="DXFT01000051">
    <property type="protein sequence ID" value="HIX02984.1"/>
    <property type="molecule type" value="Genomic_DNA"/>
</dbReference>